<protein>
    <submittedName>
        <fullName evidence="1">Uncharacterized protein</fullName>
    </submittedName>
</protein>
<sequence>MSPLTKKIAIPKWFNLTNYSELNNLSLKQVYSELTVRINMISQLYDEYESINIFPISKKWKNIIAGTPISESAITQSLNTPTAIASQLTNVDIEMCYETLQMAMEEPKFIIANTSFFKDKYTRELCSDCLDILKNNVNEEHSWKHNEKQESLFTKYSDKHPNVTFEEFKSLYELIYDNPEIEYEECIPLSLLCDTCQTLSLKQKIAEPYPNPIIPDRSFNNEEFTVDYSHSDTLGYSLLKFYPQFHTATEILAAIKPMVESICKKHISTQISSTKLEQNKSFVKGIFDYQIIPYLDLYLWRVYFSAKESVLISDTSVKNNDEPISLLLGDEFDEKHLPKYKIDDLNIALNSGERDLGNHFKTKILPKYLSIKNVTASSLELKENDLDNYRFEDYLSLA</sequence>
<organism evidence="1 2">
    <name type="scientific">Psychrosphaera saromensis</name>
    <dbReference type="NCBI Taxonomy" id="716813"/>
    <lineage>
        <taxon>Bacteria</taxon>
        <taxon>Pseudomonadati</taxon>
        <taxon>Pseudomonadota</taxon>
        <taxon>Gammaproteobacteria</taxon>
        <taxon>Alteromonadales</taxon>
        <taxon>Pseudoalteromonadaceae</taxon>
        <taxon>Psychrosphaera</taxon>
    </lineage>
</organism>
<comment type="caution">
    <text evidence="1">The sequence shown here is derived from an EMBL/GenBank/DDBJ whole genome shotgun (WGS) entry which is preliminary data.</text>
</comment>
<dbReference type="OrthoDB" id="6505430at2"/>
<evidence type="ECO:0000313" key="2">
    <source>
        <dbReference type="Proteomes" id="UP000239007"/>
    </source>
</evidence>
<dbReference type="AlphaFoldDB" id="A0A2S7UTT9"/>
<evidence type="ECO:0000313" key="1">
    <source>
        <dbReference type="EMBL" id="PQJ53149.1"/>
    </source>
</evidence>
<dbReference type="Pfam" id="PF19924">
    <property type="entry name" value="DUF6387"/>
    <property type="match status" value="1"/>
</dbReference>
<name>A0A2S7UTT9_9GAMM</name>
<proteinExistence type="predicted"/>
<reference evidence="1 2" key="1">
    <citation type="submission" date="2016-12" db="EMBL/GenBank/DDBJ databases">
        <title>Diversity of luminous bacteria.</title>
        <authorList>
            <person name="Yoshizawa S."/>
            <person name="Kogure K."/>
        </authorList>
    </citation>
    <scope>NUCLEOTIDE SEQUENCE [LARGE SCALE GENOMIC DNA]</scope>
    <source>
        <strain evidence="1 2">SA4-48</strain>
    </source>
</reference>
<dbReference type="EMBL" id="MSCH01000003">
    <property type="protein sequence ID" value="PQJ53149.1"/>
    <property type="molecule type" value="Genomic_DNA"/>
</dbReference>
<dbReference type="Proteomes" id="UP000239007">
    <property type="component" value="Unassembled WGS sequence"/>
</dbReference>
<accession>A0A2S7UTT9</accession>
<dbReference type="InterPro" id="IPR045664">
    <property type="entry name" value="DUF6387"/>
</dbReference>
<gene>
    <name evidence="1" type="ORF">BTO11_05375</name>
</gene>
<dbReference type="RefSeq" id="WP_105051626.1">
    <property type="nucleotide sequence ID" value="NZ_BMYG01000003.1"/>
</dbReference>
<keyword evidence="2" id="KW-1185">Reference proteome</keyword>